<keyword evidence="4 5" id="KW-0472">Membrane</keyword>
<proteinExistence type="predicted"/>
<name>A0A6S6I6L4_9FIRM</name>
<dbReference type="AlphaFoldDB" id="A0A6S6I6L4"/>
<accession>A0A6S6I6L4</accession>
<feature type="transmembrane region" description="Helical" evidence="5">
    <location>
        <begin position="156"/>
        <end position="175"/>
    </location>
</feature>
<dbReference type="Pfam" id="PF04932">
    <property type="entry name" value="Wzy_C"/>
    <property type="match status" value="1"/>
</dbReference>
<organism evidence="7">
    <name type="scientific">Erysipelothrix tonsillarum</name>
    <dbReference type="NCBI Taxonomy" id="38402"/>
    <lineage>
        <taxon>Bacteria</taxon>
        <taxon>Bacillati</taxon>
        <taxon>Bacillota</taxon>
        <taxon>Erysipelotrichia</taxon>
        <taxon>Erysipelotrichales</taxon>
        <taxon>Erysipelotrichaceae</taxon>
        <taxon>Erysipelothrix</taxon>
    </lineage>
</organism>
<feature type="transmembrane region" description="Helical" evidence="5">
    <location>
        <begin position="101"/>
        <end position="119"/>
    </location>
</feature>
<evidence type="ECO:0000256" key="1">
    <source>
        <dbReference type="ARBA" id="ARBA00004141"/>
    </source>
</evidence>
<feature type="transmembrane region" description="Helical" evidence="5">
    <location>
        <begin position="278"/>
        <end position="303"/>
    </location>
</feature>
<feature type="domain" description="O-antigen ligase-related" evidence="6">
    <location>
        <begin position="237"/>
        <end position="365"/>
    </location>
</feature>
<feature type="transmembrane region" description="Helical" evidence="5">
    <location>
        <begin position="43"/>
        <end position="65"/>
    </location>
</feature>
<dbReference type="InterPro" id="IPR007016">
    <property type="entry name" value="O-antigen_ligase-rel_domated"/>
</dbReference>
<feature type="transmembrane region" description="Helical" evidence="5">
    <location>
        <begin position="77"/>
        <end position="94"/>
    </location>
</feature>
<feature type="transmembrane region" description="Helical" evidence="5">
    <location>
        <begin position="195"/>
        <end position="213"/>
    </location>
</feature>
<feature type="transmembrane region" description="Helical" evidence="5">
    <location>
        <begin position="250"/>
        <end position="266"/>
    </location>
</feature>
<feature type="transmembrane region" description="Helical" evidence="5">
    <location>
        <begin position="125"/>
        <end position="144"/>
    </location>
</feature>
<dbReference type="GO" id="GO:0016874">
    <property type="term" value="F:ligase activity"/>
    <property type="evidence" value="ECO:0007669"/>
    <property type="project" value="UniProtKB-KW"/>
</dbReference>
<evidence type="ECO:0000256" key="3">
    <source>
        <dbReference type="ARBA" id="ARBA00022989"/>
    </source>
</evidence>
<dbReference type="GO" id="GO:0016020">
    <property type="term" value="C:membrane"/>
    <property type="evidence" value="ECO:0007669"/>
    <property type="project" value="UniProtKB-SubCell"/>
</dbReference>
<sequence>MMYLPMEGYMNIINTLNMILDFLDNKVLFFIKKENVERFFKNSWILAFLIVSFFKPGSILGLVLYKPYTWILTLNSIWQICQALSAVIIVIGFIKVGRFNKFNTVFSFMILGLMISTVLNNNSFIRLIMLVITPISLVLLLDIVRDQDMFDPFVKIMFVYHAFLIILNLVLMVTVKQGLYTDYRGRSDHWIFGNYQQNLNWYVVALATGGILLNKIKNQTKQKRNFICVYTTTIIAMVVSTLMVWSATTLASLFIIAVVLIFTYLRPKSEKVLNGLNALFASIAATFAFAVLKIQYLFSFIIVKVLKKSLDFNDRSQMWDKAIYYFKKKPLFGYGFENPQLTVEKLSKETPHNHYLNTIYVGGLAYLLGTIALAIVSFKEMRQARAHKVTIHTSAVLCGYFVYFIAEAKTNIGVLVLLLGIGYYTHSIISQMNIECE</sequence>
<keyword evidence="7" id="KW-0436">Ligase</keyword>
<evidence type="ECO:0000256" key="2">
    <source>
        <dbReference type="ARBA" id="ARBA00022692"/>
    </source>
</evidence>
<evidence type="ECO:0000256" key="4">
    <source>
        <dbReference type="ARBA" id="ARBA00023136"/>
    </source>
</evidence>
<keyword evidence="3 5" id="KW-1133">Transmembrane helix</keyword>
<protein>
    <submittedName>
        <fullName evidence="7">O-antigen ligase family protein</fullName>
    </submittedName>
</protein>
<feature type="transmembrane region" description="Helical" evidence="5">
    <location>
        <begin position="355"/>
        <end position="377"/>
    </location>
</feature>
<evidence type="ECO:0000256" key="5">
    <source>
        <dbReference type="SAM" id="Phobius"/>
    </source>
</evidence>
<dbReference type="PANTHER" id="PTHR37422">
    <property type="entry name" value="TEICHURONIC ACID BIOSYNTHESIS PROTEIN TUAE"/>
    <property type="match status" value="1"/>
</dbReference>
<dbReference type="EMBL" id="LC528614">
    <property type="protein sequence ID" value="BCB22800.1"/>
    <property type="molecule type" value="Genomic_DNA"/>
</dbReference>
<comment type="subcellular location">
    <subcellularLocation>
        <location evidence="1">Membrane</location>
        <topology evidence="1">Multi-pass membrane protein</topology>
    </subcellularLocation>
</comment>
<feature type="transmembrane region" description="Helical" evidence="5">
    <location>
        <begin position="225"/>
        <end position="244"/>
    </location>
</feature>
<dbReference type="InterPro" id="IPR051533">
    <property type="entry name" value="WaaL-like"/>
</dbReference>
<reference evidence="7" key="1">
    <citation type="submission" date="2020-02" db="EMBL/GenBank/DDBJ databases">
        <title>Development of a multiplex PCR-based assay for rapid serotyping of Erysipelothrix species.</title>
        <authorList>
            <person name="Shimoji Y."/>
            <person name="Shiraiwa K."/>
            <person name="Tominaga H."/>
            <person name="Nishikawa S."/>
            <person name="Eguchi M."/>
            <person name="Hikono H."/>
            <person name="Ogawa Y."/>
        </authorList>
    </citation>
    <scope>NUCLEOTIDE SEQUENCE</scope>
    <source>
        <strain evidence="7">2553</strain>
    </source>
</reference>
<dbReference type="PANTHER" id="PTHR37422:SF13">
    <property type="entry name" value="LIPOPOLYSACCHARIDE BIOSYNTHESIS PROTEIN PA4999-RELATED"/>
    <property type="match status" value="1"/>
</dbReference>
<keyword evidence="2 5" id="KW-0812">Transmembrane</keyword>
<evidence type="ECO:0000259" key="6">
    <source>
        <dbReference type="Pfam" id="PF04932"/>
    </source>
</evidence>
<evidence type="ECO:0000313" key="7">
    <source>
        <dbReference type="EMBL" id="BCB22800.1"/>
    </source>
</evidence>